<dbReference type="GO" id="GO:0005783">
    <property type="term" value="C:endoplasmic reticulum"/>
    <property type="evidence" value="ECO:0007669"/>
    <property type="project" value="UniProtKB-SubCell"/>
</dbReference>
<reference evidence="9" key="1">
    <citation type="submission" date="2021-03" db="EMBL/GenBank/DDBJ databases">
        <authorList>
            <person name="Tagirdzhanova G."/>
        </authorList>
    </citation>
    <scope>NUCLEOTIDE SEQUENCE</scope>
</reference>
<dbReference type="Proteomes" id="UP000664169">
    <property type="component" value="Unassembled WGS sequence"/>
</dbReference>
<sequence>MTNNSSRVFLRLSDVCGVTDDELKAILGPEIEVVGITRGSPSKEHAGEECAVVTLRGDRRSIKTKVEQQFEAFRHPHREPYPDFDFKGFTPLTNGHTESDAGLIEYLQAMLSQTQLTGNSVIAVAGLGGNAFATWQGAKIQHLSHWLRDYLPKDLKNARVWIYGYKSELSDDSNMASTLHFAELLRHDLVTTAERYKMQNIILMGHSLGCILIKKALVDLPREHELFNALIALVFFGAPHKGFEIRALSDYAFTTLRQQRIQTIISELGADSSFLGSLHRDFMARLDISLPHIITIYETRATPTLAQDPVTLQWTRTGPAVQAVPLSSAKLDLQEKYETLLSAPYNHSDIAKVTKEADHVYRRLVSVLEKLIKKRMSNVASTISSGSVSGTTNSSQGLLLSQDSGGNNSKLRMPPMAQRLPSSVEMLLGLPNTSWISVPPVSNAMNAAFLQSLSSSSISQSEDNLLLPDPLRMHHQAIPAQPDITSTPTNPPSTDRISHLSPSTSIDNLLSPARSPPVNQKIKRRAVPTMSPSSLSTIFPSAGLGVNVQFGKPSNPFRNTGSVISLPDSVKEHPTGSRNDFPEVVERNDWPEDLSSLPSITLRPASSVKDYKPFRFEPITRYLHHSTLVVLVGRDVPAATPNNTGITPIKFQTNTVSNPHCEFSYRKGQWFVRDVGSGNGTWLNGVRLSDSREVSQKHLVIDQSLIKLGSQHQDGKDNHQRCVRMIVDFSDEQ</sequence>
<feature type="region of interest" description="Disordered" evidence="7">
    <location>
        <begin position="383"/>
        <end position="408"/>
    </location>
</feature>
<dbReference type="EMBL" id="CAJPDQ010000006">
    <property type="protein sequence ID" value="CAF9911641.1"/>
    <property type="molecule type" value="Genomic_DNA"/>
</dbReference>
<dbReference type="InterPro" id="IPR052374">
    <property type="entry name" value="SERAC1"/>
</dbReference>
<evidence type="ECO:0000256" key="4">
    <source>
        <dbReference type="ARBA" id="ARBA00022824"/>
    </source>
</evidence>
<dbReference type="AlphaFoldDB" id="A0A8H3ERZ0"/>
<comment type="subcellular location">
    <subcellularLocation>
        <location evidence="2">Endoplasmic reticulum</location>
    </subcellularLocation>
    <subcellularLocation>
        <location evidence="3">Membrane</location>
    </subcellularLocation>
    <subcellularLocation>
        <location evidence="1">Mitochondrion</location>
    </subcellularLocation>
</comment>
<evidence type="ECO:0000313" key="10">
    <source>
        <dbReference type="Proteomes" id="UP000664169"/>
    </source>
</evidence>
<dbReference type="InterPro" id="IPR008984">
    <property type="entry name" value="SMAD_FHA_dom_sf"/>
</dbReference>
<dbReference type="Gene3D" id="3.40.50.1820">
    <property type="entry name" value="alpha/beta hydrolase"/>
    <property type="match status" value="1"/>
</dbReference>
<feature type="domain" description="FHA" evidence="8">
    <location>
        <begin position="630"/>
        <end position="688"/>
    </location>
</feature>
<protein>
    <recommendedName>
        <fullName evidence="8">FHA domain-containing protein</fullName>
    </recommendedName>
</protein>
<evidence type="ECO:0000256" key="1">
    <source>
        <dbReference type="ARBA" id="ARBA00004173"/>
    </source>
</evidence>
<dbReference type="Gene3D" id="2.60.200.20">
    <property type="match status" value="1"/>
</dbReference>
<dbReference type="OrthoDB" id="1658288at2759"/>
<dbReference type="SUPFAM" id="SSF53474">
    <property type="entry name" value="alpha/beta-Hydrolases"/>
    <property type="match status" value="1"/>
</dbReference>
<dbReference type="PANTHER" id="PTHR48182:SF2">
    <property type="entry name" value="PROTEIN SERAC1"/>
    <property type="match status" value="1"/>
</dbReference>
<comment type="caution">
    <text evidence="9">The sequence shown here is derived from an EMBL/GenBank/DDBJ whole genome shotgun (WGS) entry which is preliminary data.</text>
</comment>
<evidence type="ECO:0000256" key="5">
    <source>
        <dbReference type="ARBA" id="ARBA00023128"/>
    </source>
</evidence>
<gene>
    <name evidence="9" type="ORF">GOMPHAMPRED_007478</name>
</gene>
<dbReference type="PROSITE" id="PS50006">
    <property type="entry name" value="FHA_DOMAIN"/>
    <property type="match status" value="1"/>
</dbReference>
<dbReference type="PANTHER" id="PTHR48182">
    <property type="entry name" value="PROTEIN SERAC1"/>
    <property type="match status" value="1"/>
</dbReference>
<keyword evidence="5" id="KW-0496">Mitochondrion</keyword>
<evidence type="ECO:0000256" key="3">
    <source>
        <dbReference type="ARBA" id="ARBA00004370"/>
    </source>
</evidence>
<evidence type="ECO:0000256" key="2">
    <source>
        <dbReference type="ARBA" id="ARBA00004240"/>
    </source>
</evidence>
<name>A0A8H3ERZ0_9LECA</name>
<dbReference type="SUPFAM" id="SSF49879">
    <property type="entry name" value="SMAD/FHA domain"/>
    <property type="match status" value="1"/>
</dbReference>
<keyword evidence="4" id="KW-0256">Endoplasmic reticulum</keyword>
<keyword evidence="10" id="KW-1185">Reference proteome</keyword>
<organism evidence="9 10">
    <name type="scientific">Gomphillus americanus</name>
    <dbReference type="NCBI Taxonomy" id="1940652"/>
    <lineage>
        <taxon>Eukaryota</taxon>
        <taxon>Fungi</taxon>
        <taxon>Dikarya</taxon>
        <taxon>Ascomycota</taxon>
        <taxon>Pezizomycotina</taxon>
        <taxon>Lecanoromycetes</taxon>
        <taxon>OSLEUM clade</taxon>
        <taxon>Ostropomycetidae</taxon>
        <taxon>Ostropales</taxon>
        <taxon>Graphidaceae</taxon>
        <taxon>Gomphilloideae</taxon>
        <taxon>Gomphillus</taxon>
    </lineage>
</organism>
<evidence type="ECO:0000256" key="6">
    <source>
        <dbReference type="ARBA" id="ARBA00023136"/>
    </source>
</evidence>
<evidence type="ECO:0000313" key="9">
    <source>
        <dbReference type="EMBL" id="CAF9911641.1"/>
    </source>
</evidence>
<dbReference type="InterPro" id="IPR000253">
    <property type="entry name" value="FHA_dom"/>
</dbReference>
<dbReference type="Pfam" id="PF00498">
    <property type="entry name" value="FHA"/>
    <property type="match status" value="1"/>
</dbReference>
<evidence type="ECO:0000256" key="7">
    <source>
        <dbReference type="SAM" id="MobiDB-lite"/>
    </source>
</evidence>
<dbReference type="GO" id="GO:0016020">
    <property type="term" value="C:membrane"/>
    <property type="evidence" value="ECO:0007669"/>
    <property type="project" value="UniProtKB-SubCell"/>
</dbReference>
<feature type="region of interest" description="Disordered" evidence="7">
    <location>
        <begin position="502"/>
        <end position="529"/>
    </location>
</feature>
<dbReference type="InterPro" id="IPR029058">
    <property type="entry name" value="AB_hydrolase_fold"/>
</dbReference>
<proteinExistence type="predicted"/>
<keyword evidence="6" id="KW-0472">Membrane</keyword>
<dbReference type="SMART" id="SM00240">
    <property type="entry name" value="FHA"/>
    <property type="match status" value="1"/>
</dbReference>
<accession>A0A8H3ERZ0</accession>
<evidence type="ECO:0000259" key="8">
    <source>
        <dbReference type="PROSITE" id="PS50006"/>
    </source>
</evidence>
<dbReference type="GO" id="GO:0005739">
    <property type="term" value="C:mitochondrion"/>
    <property type="evidence" value="ECO:0007669"/>
    <property type="project" value="UniProtKB-SubCell"/>
</dbReference>